<name>A0A834AC39_9CHIR</name>
<protein>
    <submittedName>
        <fullName evidence="2">Uncharacterized protein</fullName>
    </submittedName>
</protein>
<proteinExistence type="predicted"/>
<accession>A0A834AC39</accession>
<gene>
    <name evidence="2" type="ORF">HJG60_010905</name>
</gene>
<feature type="signal peptide" evidence="1">
    <location>
        <begin position="1"/>
        <end position="18"/>
    </location>
</feature>
<dbReference type="EMBL" id="JABVXQ010000005">
    <property type="protein sequence ID" value="KAF6109674.1"/>
    <property type="molecule type" value="Genomic_DNA"/>
</dbReference>
<dbReference type="Proteomes" id="UP000664940">
    <property type="component" value="Unassembled WGS sequence"/>
</dbReference>
<organism evidence="2 3">
    <name type="scientific">Phyllostomus discolor</name>
    <name type="common">pale spear-nosed bat</name>
    <dbReference type="NCBI Taxonomy" id="89673"/>
    <lineage>
        <taxon>Eukaryota</taxon>
        <taxon>Metazoa</taxon>
        <taxon>Chordata</taxon>
        <taxon>Craniata</taxon>
        <taxon>Vertebrata</taxon>
        <taxon>Euteleostomi</taxon>
        <taxon>Mammalia</taxon>
        <taxon>Eutheria</taxon>
        <taxon>Laurasiatheria</taxon>
        <taxon>Chiroptera</taxon>
        <taxon>Yangochiroptera</taxon>
        <taxon>Phyllostomidae</taxon>
        <taxon>Phyllostominae</taxon>
        <taxon>Phyllostomus</taxon>
    </lineage>
</organism>
<comment type="caution">
    <text evidence="2">The sequence shown here is derived from an EMBL/GenBank/DDBJ whole genome shotgun (WGS) entry which is preliminary data.</text>
</comment>
<sequence length="140" mass="15031">MAVVPFSWDLSLFSGILGFELCPGPQSPPHWVHQPQLAYSGTPTAFLRAGWLSHQFCAQFSPTSARHQPAPTGLVHSYQSGCMGLPQLLGCPTSIQINPLSVLGVLLIVNCCCSNLGCARRYGVSTYSSILPEVMSVLLL</sequence>
<feature type="chain" id="PRO_5032443641" evidence="1">
    <location>
        <begin position="19"/>
        <end position="140"/>
    </location>
</feature>
<evidence type="ECO:0000313" key="3">
    <source>
        <dbReference type="Proteomes" id="UP000664940"/>
    </source>
</evidence>
<keyword evidence="1" id="KW-0732">Signal</keyword>
<evidence type="ECO:0000256" key="1">
    <source>
        <dbReference type="SAM" id="SignalP"/>
    </source>
</evidence>
<evidence type="ECO:0000313" key="2">
    <source>
        <dbReference type="EMBL" id="KAF6109674.1"/>
    </source>
</evidence>
<dbReference type="AlphaFoldDB" id="A0A834AC39"/>
<reference evidence="2 3" key="1">
    <citation type="journal article" date="2020" name="Nature">
        <title>Six reference-quality genomes reveal evolution of bat adaptations.</title>
        <authorList>
            <person name="Jebb D."/>
            <person name="Huang Z."/>
            <person name="Pippel M."/>
            <person name="Hughes G.M."/>
            <person name="Lavrichenko K."/>
            <person name="Devanna P."/>
            <person name="Winkler S."/>
            <person name="Jermiin L.S."/>
            <person name="Skirmuntt E.C."/>
            <person name="Katzourakis A."/>
            <person name="Burkitt-Gray L."/>
            <person name="Ray D.A."/>
            <person name="Sullivan K.A.M."/>
            <person name="Roscito J.G."/>
            <person name="Kirilenko B.M."/>
            <person name="Davalos L.M."/>
            <person name="Corthals A.P."/>
            <person name="Power M.L."/>
            <person name="Jones G."/>
            <person name="Ransome R.D."/>
            <person name="Dechmann D.K.N."/>
            <person name="Locatelli A.G."/>
            <person name="Puechmaille S.J."/>
            <person name="Fedrigo O."/>
            <person name="Jarvis E.D."/>
            <person name="Hiller M."/>
            <person name="Vernes S.C."/>
            <person name="Myers E.W."/>
            <person name="Teeling E.C."/>
        </authorList>
    </citation>
    <scope>NUCLEOTIDE SEQUENCE [LARGE SCALE GENOMIC DNA]</scope>
    <source>
        <strain evidence="2">Bat1K_MPI-CBG_1</strain>
    </source>
</reference>